<accession>A0A9X3WW94</accession>
<organism evidence="2 3">
    <name type="scientific">Terrihalobacillus insolitus</name>
    <dbReference type="NCBI Taxonomy" id="2950438"/>
    <lineage>
        <taxon>Bacteria</taxon>
        <taxon>Bacillati</taxon>
        <taxon>Bacillota</taxon>
        <taxon>Bacilli</taxon>
        <taxon>Bacillales</taxon>
        <taxon>Bacillaceae</taxon>
        <taxon>Terrihalobacillus</taxon>
    </lineage>
</organism>
<keyword evidence="3" id="KW-1185">Reference proteome</keyword>
<feature type="transmembrane region" description="Helical" evidence="1">
    <location>
        <begin position="6"/>
        <end position="25"/>
    </location>
</feature>
<dbReference type="EMBL" id="JAMQKB010000006">
    <property type="protein sequence ID" value="MDC3424489.1"/>
    <property type="molecule type" value="Genomic_DNA"/>
</dbReference>
<evidence type="ECO:0000313" key="2">
    <source>
        <dbReference type="EMBL" id="MDC3424489.1"/>
    </source>
</evidence>
<name>A0A9X3WW94_9BACI</name>
<evidence type="ECO:0000256" key="1">
    <source>
        <dbReference type="SAM" id="Phobius"/>
    </source>
</evidence>
<keyword evidence="1" id="KW-1133">Transmembrane helix</keyword>
<evidence type="ECO:0000313" key="3">
    <source>
        <dbReference type="Proteomes" id="UP001145050"/>
    </source>
</evidence>
<proteinExistence type="predicted"/>
<reference evidence="2" key="1">
    <citation type="submission" date="2022-06" db="EMBL/GenBank/DDBJ databases">
        <title>Aquibacillus sp. a new bacterium isolated from soil saline samples.</title>
        <authorList>
            <person name="Galisteo C."/>
            <person name="De La Haba R."/>
            <person name="Sanchez-Porro C."/>
            <person name="Ventosa A."/>
        </authorList>
    </citation>
    <scope>NUCLEOTIDE SEQUENCE</scope>
    <source>
        <strain evidence="2">3ASR75-11</strain>
    </source>
</reference>
<dbReference type="Proteomes" id="UP001145050">
    <property type="component" value="Unassembled WGS sequence"/>
</dbReference>
<keyword evidence="1" id="KW-0812">Transmembrane</keyword>
<dbReference type="AlphaFoldDB" id="A0A9X3WW94"/>
<protein>
    <submittedName>
        <fullName evidence="2">Helix-turn-helix domain-containing protein</fullName>
    </submittedName>
</protein>
<dbReference type="RefSeq" id="WP_272436294.1">
    <property type="nucleotide sequence ID" value="NZ_JAMQKB010000006.1"/>
</dbReference>
<sequence>MKNNLIATSIFSLAIAIVIGSWFISSGLNNNGERMLIEKNDMETTHETLLLTQSELGDYLGITEEEIQMFISEDIIKSGIPYIKIGNEFYFSVKAIDKWLVEVGTLKVGQ</sequence>
<comment type="caution">
    <text evidence="2">The sequence shown here is derived from an EMBL/GenBank/DDBJ whole genome shotgun (WGS) entry which is preliminary data.</text>
</comment>
<gene>
    <name evidence="2" type="ORF">NC797_08195</name>
</gene>
<keyword evidence="1" id="KW-0472">Membrane</keyword>